<dbReference type="KEGG" id="eus:EUTSA_v10009747mg"/>
<dbReference type="STRING" id="72664.V4L2R3"/>
<dbReference type="Proteomes" id="UP000030689">
    <property type="component" value="Unassembled WGS sequence"/>
</dbReference>
<accession>V4L2R3</accession>
<name>V4L2R3_EUTSA</name>
<reference evidence="2 3" key="1">
    <citation type="journal article" date="2013" name="Front. Plant Sci.">
        <title>The Reference Genome of the Halophytic Plant Eutrema salsugineum.</title>
        <authorList>
            <person name="Yang R."/>
            <person name="Jarvis D.E."/>
            <person name="Chen H."/>
            <person name="Beilstein M.A."/>
            <person name="Grimwood J."/>
            <person name="Jenkins J."/>
            <person name="Shu S."/>
            <person name="Prochnik S."/>
            <person name="Xin M."/>
            <person name="Ma C."/>
            <person name="Schmutz J."/>
            <person name="Wing R.A."/>
            <person name="Mitchell-Olds T."/>
            <person name="Schumaker K.S."/>
            <person name="Wang X."/>
        </authorList>
    </citation>
    <scope>NUCLEOTIDE SEQUENCE [LARGE SCALE GENOMIC DNA]</scope>
</reference>
<dbReference type="Gramene" id="ESQ36552">
    <property type="protein sequence ID" value="ESQ36552"/>
    <property type="gene ID" value="EUTSA_v10009747mg"/>
</dbReference>
<organism evidence="2 3">
    <name type="scientific">Eutrema salsugineum</name>
    <name type="common">Saltwater cress</name>
    <name type="synonym">Sisymbrium salsugineum</name>
    <dbReference type="NCBI Taxonomy" id="72664"/>
    <lineage>
        <taxon>Eukaryota</taxon>
        <taxon>Viridiplantae</taxon>
        <taxon>Streptophyta</taxon>
        <taxon>Embryophyta</taxon>
        <taxon>Tracheophyta</taxon>
        <taxon>Spermatophyta</taxon>
        <taxon>Magnoliopsida</taxon>
        <taxon>eudicotyledons</taxon>
        <taxon>Gunneridae</taxon>
        <taxon>Pentapetalae</taxon>
        <taxon>rosids</taxon>
        <taxon>malvids</taxon>
        <taxon>Brassicales</taxon>
        <taxon>Brassicaceae</taxon>
        <taxon>Eutremeae</taxon>
        <taxon>Eutrema</taxon>
    </lineage>
</organism>
<evidence type="ECO:0000313" key="2">
    <source>
        <dbReference type="EMBL" id="ESQ36552.1"/>
    </source>
</evidence>
<keyword evidence="3" id="KW-1185">Reference proteome</keyword>
<gene>
    <name evidence="2" type="ORF">EUTSA_v10009747mg</name>
</gene>
<dbReference type="EMBL" id="KI517683">
    <property type="protein sequence ID" value="ESQ36552.1"/>
    <property type="molecule type" value="Genomic_DNA"/>
</dbReference>
<evidence type="ECO:0000256" key="1">
    <source>
        <dbReference type="SAM" id="MobiDB-lite"/>
    </source>
</evidence>
<dbReference type="eggNOG" id="KOG2037">
    <property type="taxonomic scope" value="Eukaryota"/>
</dbReference>
<dbReference type="AlphaFoldDB" id="V4L2R3"/>
<evidence type="ECO:0000313" key="3">
    <source>
        <dbReference type="Proteomes" id="UP000030689"/>
    </source>
</evidence>
<proteinExistence type="predicted"/>
<sequence>MRNLTAESGSGSGRAVQLVYVDENGKLKTDPEAIGALQKLKESSITCSGSDYAQETEEDTVSQESGKAIIAMTPRKCTSTGSGAGASSSTGMDHSKYTMKKLRDEILKHGFGAELVGLKNPRKSVLVELYERCVLRK</sequence>
<feature type="region of interest" description="Disordered" evidence="1">
    <location>
        <begin position="50"/>
        <end position="94"/>
    </location>
</feature>
<feature type="compositionally biased region" description="Low complexity" evidence="1">
    <location>
        <begin position="78"/>
        <end position="91"/>
    </location>
</feature>
<protein>
    <submittedName>
        <fullName evidence="2">Uncharacterized protein</fullName>
    </submittedName>
</protein>